<dbReference type="AlphaFoldDB" id="A0A645BWS6"/>
<gene>
    <name evidence="1" type="ORF">SDC9_113111</name>
</gene>
<proteinExistence type="predicted"/>
<accession>A0A645BWS6</accession>
<name>A0A645BWS6_9ZZZZ</name>
<evidence type="ECO:0000313" key="1">
    <source>
        <dbReference type="EMBL" id="MPM66204.1"/>
    </source>
</evidence>
<sequence>MTIPANNGRNNSVAISMKIVSEVAAVVNAIGNIARPIRPIRTDAVSESVVQMMPMRRDCLISSAERIAIKRNSTCGIPK</sequence>
<protein>
    <submittedName>
        <fullName evidence="1">Uncharacterized protein</fullName>
    </submittedName>
</protein>
<dbReference type="EMBL" id="VSSQ01020945">
    <property type="protein sequence ID" value="MPM66204.1"/>
    <property type="molecule type" value="Genomic_DNA"/>
</dbReference>
<reference evidence="1" key="1">
    <citation type="submission" date="2019-08" db="EMBL/GenBank/DDBJ databases">
        <authorList>
            <person name="Kucharzyk K."/>
            <person name="Murdoch R.W."/>
            <person name="Higgins S."/>
            <person name="Loffler F."/>
        </authorList>
    </citation>
    <scope>NUCLEOTIDE SEQUENCE</scope>
</reference>
<organism evidence="1">
    <name type="scientific">bioreactor metagenome</name>
    <dbReference type="NCBI Taxonomy" id="1076179"/>
    <lineage>
        <taxon>unclassified sequences</taxon>
        <taxon>metagenomes</taxon>
        <taxon>ecological metagenomes</taxon>
    </lineage>
</organism>
<comment type="caution">
    <text evidence="1">The sequence shown here is derived from an EMBL/GenBank/DDBJ whole genome shotgun (WGS) entry which is preliminary data.</text>
</comment>